<name>W8PP49_9EURY</name>
<gene>
    <name evidence="1" type="ORF">BD01_2203</name>
</gene>
<dbReference type="STRING" id="195522.BD01_2203"/>
<dbReference type="Proteomes" id="UP000019434">
    <property type="component" value="Chromosome"/>
</dbReference>
<evidence type="ECO:0000313" key="1">
    <source>
        <dbReference type="EMBL" id="AHL23794.1"/>
    </source>
</evidence>
<organism evidence="1 2">
    <name type="scientific">Thermococcus nautili</name>
    <dbReference type="NCBI Taxonomy" id="195522"/>
    <lineage>
        <taxon>Archaea</taxon>
        <taxon>Methanobacteriati</taxon>
        <taxon>Methanobacteriota</taxon>
        <taxon>Thermococci</taxon>
        <taxon>Thermococcales</taxon>
        <taxon>Thermococcaceae</taxon>
        <taxon>Thermococcus</taxon>
    </lineage>
</organism>
<protein>
    <submittedName>
        <fullName evidence="1">Uncharacterized protein</fullName>
    </submittedName>
</protein>
<sequence>MIEDALLLYLESMHREKRVKKKKGRLPF</sequence>
<accession>W8PP49</accession>
<dbReference type="EMBL" id="CP007264">
    <property type="protein sequence ID" value="AHL23794.1"/>
    <property type="molecule type" value="Genomic_DNA"/>
</dbReference>
<dbReference type="AlphaFoldDB" id="W8PP49"/>
<evidence type="ECO:0000313" key="2">
    <source>
        <dbReference type="Proteomes" id="UP000019434"/>
    </source>
</evidence>
<keyword evidence="2" id="KW-1185">Reference proteome</keyword>
<dbReference type="HOGENOM" id="CLU_3412300_0_0_2"/>
<proteinExistence type="predicted"/>
<reference evidence="1 2" key="1">
    <citation type="submission" date="2014-02" db="EMBL/GenBank/DDBJ databases">
        <title>Genome Sequence of an Hyperthermophilic Archaeon, Thermococcus nautili 30-1, producing viral vesicles.</title>
        <authorList>
            <person name="Oberto J."/>
            <person name="Gaudin M."/>
            <person name="Cossu M."/>
            <person name="Gorlas A."/>
            <person name="Slesarev A."/>
            <person name="Marguet E."/>
            <person name="Forterre P."/>
        </authorList>
    </citation>
    <scope>NUCLEOTIDE SEQUENCE [LARGE SCALE GENOMIC DNA]</scope>
    <source>
        <strain evidence="1 2">30-1</strain>
    </source>
</reference>
<dbReference type="KEGG" id="tnu:BD01_2203"/>